<comment type="caution">
    <text evidence="1">The sequence shown here is derived from an EMBL/GenBank/DDBJ whole genome shotgun (WGS) entry which is preliminary data.</text>
</comment>
<dbReference type="Proteomes" id="UP001586593">
    <property type="component" value="Unassembled WGS sequence"/>
</dbReference>
<keyword evidence="2" id="KW-1185">Reference proteome</keyword>
<sequence>MAAWLAQCLHRNQTQKSDAATNATSRAEAKTKMRHFCAVNLNRPDFVVIERMCTCAGGWPVIGIAMVAQVQDVEELEAYLICVVF</sequence>
<organism evidence="1 2">
    <name type="scientific">Phialemonium thermophilum</name>
    <dbReference type="NCBI Taxonomy" id="223376"/>
    <lineage>
        <taxon>Eukaryota</taxon>
        <taxon>Fungi</taxon>
        <taxon>Dikarya</taxon>
        <taxon>Ascomycota</taxon>
        <taxon>Pezizomycotina</taxon>
        <taxon>Sordariomycetes</taxon>
        <taxon>Sordariomycetidae</taxon>
        <taxon>Cephalothecales</taxon>
        <taxon>Cephalothecaceae</taxon>
        <taxon>Phialemonium</taxon>
    </lineage>
</organism>
<evidence type="ECO:0000313" key="1">
    <source>
        <dbReference type="EMBL" id="KAL1869691.1"/>
    </source>
</evidence>
<proteinExistence type="predicted"/>
<name>A0ABR3X161_9PEZI</name>
<accession>A0ABR3X161</accession>
<evidence type="ECO:0000313" key="2">
    <source>
        <dbReference type="Proteomes" id="UP001586593"/>
    </source>
</evidence>
<protein>
    <submittedName>
        <fullName evidence="1">Uncharacterized protein</fullName>
    </submittedName>
</protein>
<reference evidence="1 2" key="1">
    <citation type="journal article" date="2024" name="Commun. Biol.">
        <title>Comparative genomic analysis of thermophilic fungi reveals convergent evolutionary adaptations and gene losses.</title>
        <authorList>
            <person name="Steindorff A.S."/>
            <person name="Aguilar-Pontes M.V."/>
            <person name="Robinson A.J."/>
            <person name="Andreopoulos B."/>
            <person name="LaButti K."/>
            <person name="Kuo A."/>
            <person name="Mondo S."/>
            <person name="Riley R."/>
            <person name="Otillar R."/>
            <person name="Haridas S."/>
            <person name="Lipzen A."/>
            <person name="Grimwood J."/>
            <person name="Schmutz J."/>
            <person name="Clum A."/>
            <person name="Reid I.D."/>
            <person name="Moisan M.C."/>
            <person name="Butler G."/>
            <person name="Nguyen T.T.M."/>
            <person name="Dewar K."/>
            <person name="Conant G."/>
            <person name="Drula E."/>
            <person name="Henrissat B."/>
            <person name="Hansel C."/>
            <person name="Singer S."/>
            <person name="Hutchinson M.I."/>
            <person name="de Vries R.P."/>
            <person name="Natvig D.O."/>
            <person name="Powell A.J."/>
            <person name="Tsang A."/>
            <person name="Grigoriev I.V."/>
        </authorList>
    </citation>
    <scope>NUCLEOTIDE SEQUENCE [LARGE SCALE GENOMIC DNA]</scope>
    <source>
        <strain evidence="1 2">ATCC 24622</strain>
    </source>
</reference>
<gene>
    <name evidence="1" type="ORF">VTK73DRAFT_3028</name>
</gene>
<dbReference type="EMBL" id="JAZHXJ010000191">
    <property type="protein sequence ID" value="KAL1869691.1"/>
    <property type="molecule type" value="Genomic_DNA"/>
</dbReference>